<evidence type="ECO:0000256" key="3">
    <source>
        <dbReference type="ARBA" id="ARBA00022729"/>
    </source>
</evidence>
<name>A0AB39KTX6_9CAUL</name>
<sequence>MAVAVTLGLAALTPAWAQDAKPAAAQDLKDKAIVLDASIYPAPASTKMTTRLDGRLLSYTATAGSMPVRDEKNRTIAQVVYTSYVLDGPRDPNRPITFAFNGGPGAASVFLHMGAIGPKRVQFGAQGDAASDSAVLIDNPYTWLDFTDLIFIDPVNTGFSRSLVDEAETKKNFYGVEQDISYLSRVIYDWLLKNERMTSPKYIAGESYGGFRAPRLTEKLQTDLGVGINGMVMVSPLLDGSSWVGGDLSPIQWVVTLPTMAAANYERQGKALSAAQMAEVEDYARGEYAADLLKGWSDPAALDRIVSKVTAYTGLPQDKVRQWGGRVETRAILRETYRDEGKIGSWYEANVTGYDPYPWAPDQRAGDILLEALVGPSSSAYVDLVTRQIGWKYDGRYHALNRNIIGNWDIPNSRVESVGAFRRSLATDPKMKVLIVHGYGDLATPYMTSKIVADQIPPTLAKERLKLKVYPGGHMFYSRADSGAAMRADVRALYTGR</sequence>
<dbReference type="GO" id="GO:0006508">
    <property type="term" value="P:proteolysis"/>
    <property type="evidence" value="ECO:0007669"/>
    <property type="project" value="UniProtKB-KW"/>
</dbReference>
<keyword evidence="1" id="KW-0121">Carboxypeptidase</keyword>
<evidence type="ECO:0000256" key="4">
    <source>
        <dbReference type="ARBA" id="ARBA00022801"/>
    </source>
</evidence>
<dbReference type="PANTHER" id="PTHR11802:SF3">
    <property type="entry name" value="RETINOID-INDUCIBLE SERINE CARBOXYPEPTIDASE"/>
    <property type="match status" value="1"/>
</dbReference>
<dbReference type="GO" id="GO:0004185">
    <property type="term" value="F:serine-type carboxypeptidase activity"/>
    <property type="evidence" value="ECO:0007669"/>
    <property type="project" value="InterPro"/>
</dbReference>
<dbReference type="Gene3D" id="3.40.50.1820">
    <property type="entry name" value="alpha/beta hydrolase"/>
    <property type="match status" value="1"/>
</dbReference>
<dbReference type="SUPFAM" id="SSF53474">
    <property type="entry name" value="alpha/beta-Hydrolases"/>
    <property type="match status" value="1"/>
</dbReference>
<organism evidence="7">
    <name type="scientific">Caulobacter sp. 73W</name>
    <dbReference type="NCBI Taxonomy" id="3161137"/>
    <lineage>
        <taxon>Bacteria</taxon>
        <taxon>Pseudomonadati</taxon>
        <taxon>Pseudomonadota</taxon>
        <taxon>Alphaproteobacteria</taxon>
        <taxon>Caulobacterales</taxon>
        <taxon>Caulobacteraceae</taxon>
        <taxon>Caulobacter</taxon>
    </lineage>
</organism>
<keyword evidence="5" id="KW-0325">Glycoprotein</keyword>
<dbReference type="Pfam" id="PF00450">
    <property type="entry name" value="Peptidase_S10"/>
    <property type="match status" value="1"/>
</dbReference>
<dbReference type="EMBL" id="CP158375">
    <property type="protein sequence ID" value="XDO96711.1"/>
    <property type="molecule type" value="Genomic_DNA"/>
</dbReference>
<evidence type="ECO:0000256" key="5">
    <source>
        <dbReference type="ARBA" id="ARBA00023180"/>
    </source>
</evidence>
<protein>
    <submittedName>
        <fullName evidence="7">Peptidase S10</fullName>
    </submittedName>
</protein>
<evidence type="ECO:0000256" key="1">
    <source>
        <dbReference type="ARBA" id="ARBA00022645"/>
    </source>
</evidence>
<dbReference type="InterPro" id="IPR029058">
    <property type="entry name" value="AB_hydrolase_fold"/>
</dbReference>
<dbReference type="InterPro" id="IPR001563">
    <property type="entry name" value="Peptidase_S10"/>
</dbReference>
<proteinExistence type="predicted"/>
<evidence type="ECO:0000313" key="7">
    <source>
        <dbReference type="EMBL" id="XDO96711.1"/>
    </source>
</evidence>
<feature type="signal peptide" evidence="6">
    <location>
        <begin position="1"/>
        <end position="17"/>
    </location>
</feature>
<dbReference type="RefSeq" id="WP_369059551.1">
    <property type="nucleotide sequence ID" value="NZ_CP158375.1"/>
</dbReference>
<dbReference type="PROSITE" id="PS00131">
    <property type="entry name" value="CARBOXYPEPT_SER_SER"/>
    <property type="match status" value="1"/>
</dbReference>
<feature type="chain" id="PRO_5044241548" evidence="6">
    <location>
        <begin position="18"/>
        <end position="497"/>
    </location>
</feature>
<reference evidence="7" key="1">
    <citation type="submission" date="2024-06" db="EMBL/GenBank/DDBJ databases">
        <title>Caulobacter inopinatus, sp. nov.</title>
        <authorList>
            <person name="Donachie S.P."/>
        </authorList>
    </citation>
    <scope>NUCLEOTIDE SEQUENCE</scope>
    <source>
        <strain evidence="7">73W</strain>
    </source>
</reference>
<evidence type="ECO:0000256" key="6">
    <source>
        <dbReference type="SAM" id="SignalP"/>
    </source>
</evidence>
<gene>
    <name evidence="7" type="ORF">ABOZ73_18400</name>
</gene>
<keyword evidence="3 6" id="KW-0732">Signal</keyword>
<dbReference type="PANTHER" id="PTHR11802">
    <property type="entry name" value="SERINE PROTEASE FAMILY S10 SERINE CARBOXYPEPTIDASE"/>
    <property type="match status" value="1"/>
</dbReference>
<dbReference type="AlphaFoldDB" id="A0AB39KTX6"/>
<evidence type="ECO:0000256" key="2">
    <source>
        <dbReference type="ARBA" id="ARBA00022670"/>
    </source>
</evidence>
<keyword evidence="2" id="KW-0645">Protease</keyword>
<dbReference type="InterPro" id="IPR018202">
    <property type="entry name" value="Ser_caboxypep_ser_AS"/>
</dbReference>
<accession>A0AB39KTX6</accession>
<keyword evidence="4" id="KW-0378">Hydrolase</keyword>